<evidence type="ECO:0000256" key="2">
    <source>
        <dbReference type="ARBA" id="ARBA00022448"/>
    </source>
</evidence>
<dbReference type="InterPro" id="IPR009056">
    <property type="entry name" value="Cyt_c-like_dom"/>
</dbReference>
<evidence type="ECO:0000259" key="10">
    <source>
        <dbReference type="PROSITE" id="PS51007"/>
    </source>
</evidence>
<evidence type="ECO:0000256" key="9">
    <source>
        <dbReference type="SAM" id="SignalP"/>
    </source>
</evidence>
<evidence type="ECO:0000256" key="8">
    <source>
        <dbReference type="PROSITE-ProRule" id="PRU00433"/>
    </source>
</evidence>
<keyword evidence="6" id="KW-0249">Electron transport</keyword>
<protein>
    <recommendedName>
        <fullName evidence="10">Cytochrome c domain-containing protein</fullName>
    </recommendedName>
</protein>
<dbReference type="PANTHER" id="PTHR33751:SF9">
    <property type="entry name" value="CYTOCHROME C4"/>
    <property type="match status" value="1"/>
</dbReference>
<keyword evidence="5" id="KW-0574">Periplasm</keyword>
<keyword evidence="3 8" id="KW-0349">Heme</keyword>
<evidence type="ECO:0000256" key="7">
    <source>
        <dbReference type="ARBA" id="ARBA00023004"/>
    </source>
</evidence>
<dbReference type="PIRSF" id="PIRSF000005">
    <property type="entry name" value="Cytochrome_c4"/>
    <property type="match status" value="1"/>
</dbReference>
<dbReference type="InterPro" id="IPR050597">
    <property type="entry name" value="Cytochrome_c_Oxidase_Subunit"/>
</dbReference>
<dbReference type="SUPFAM" id="SSF46626">
    <property type="entry name" value="Cytochrome c"/>
    <property type="match status" value="2"/>
</dbReference>
<organism evidence="11 12">
    <name type="scientific">Halorhodospira neutriphila</name>
    <dbReference type="NCBI Taxonomy" id="168379"/>
    <lineage>
        <taxon>Bacteria</taxon>
        <taxon>Pseudomonadati</taxon>
        <taxon>Pseudomonadota</taxon>
        <taxon>Gammaproteobacteria</taxon>
        <taxon>Chromatiales</taxon>
        <taxon>Ectothiorhodospiraceae</taxon>
        <taxon>Halorhodospira</taxon>
    </lineage>
</organism>
<dbReference type="InterPro" id="IPR036909">
    <property type="entry name" value="Cyt_c-like_dom_sf"/>
</dbReference>
<sequence length="217" mass="23426">MYERAYSYILAAGLALAAATASAEVDLEAAEKLNTEVCAACHGAKGVSSVAEWPSHAGQHADYIRHQLELFRDENRYDPQNLMTSNAVGLSDQDIRNIAAWLAQQEPPKPAEGVDPALAEQGERIYYAGIPEEGVAACTACHGPNGEGIQGAQFPRVAAQQQTYLVNSLKAFKSRERKSDRNAMMRDIAGRMSAEQIEAVSAYMSTLGGEPQVAQKQ</sequence>
<evidence type="ECO:0000256" key="6">
    <source>
        <dbReference type="ARBA" id="ARBA00022982"/>
    </source>
</evidence>
<evidence type="ECO:0000313" key="12">
    <source>
        <dbReference type="Proteomes" id="UP000738126"/>
    </source>
</evidence>
<feature type="chain" id="PRO_5046345458" description="Cytochrome c domain-containing protein" evidence="9">
    <location>
        <begin position="24"/>
        <end position="217"/>
    </location>
</feature>
<name>A0ABS1E230_9GAMM</name>
<feature type="signal peptide" evidence="9">
    <location>
        <begin position="1"/>
        <end position="23"/>
    </location>
</feature>
<dbReference type="PROSITE" id="PS51007">
    <property type="entry name" value="CYTC"/>
    <property type="match status" value="2"/>
</dbReference>
<gene>
    <name evidence="11" type="ORF">CKO13_00490</name>
</gene>
<evidence type="ECO:0000256" key="3">
    <source>
        <dbReference type="ARBA" id="ARBA00022617"/>
    </source>
</evidence>
<keyword evidence="2" id="KW-0813">Transport</keyword>
<keyword evidence="12" id="KW-1185">Reference proteome</keyword>
<evidence type="ECO:0000313" key="11">
    <source>
        <dbReference type="EMBL" id="MBK1725528.1"/>
    </source>
</evidence>
<keyword evidence="4 8" id="KW-0479">Metal-binding</keyword>
<dbReference type="Pfam" id="PF00034">
    <property type="entry name" value="Cytochrom_C"/>
    <property type="match status" value="2"/>
</dbReference>
<evidence type="ECO:0000256" key="5">
    <source>
        <dbReference type="ARBA" id="ARBA00022764"/>
    </source>
</evidence>
<dbReference type="Gene3D" id="1.10.760.10">
    <property type="entry name" value="Cytochrome c-like domain"/>
    <property type="match status" value="2"/>
</dbReference>
<evidence type="ECO:0000256" key="4">
    <source>
        <dbReference type="ARBA" id="ARBA00022723"/>
    </source>
</evidence>
<dbReference type="EMBL" id="NRSH01000002">
    <property type="protein sequence ID" value="MBK1725528.1"/>
    <property type="molecule type" value="Genomic_DNA"/>
</dbReference>
<accession>A0ABS1E230</accession>
<dbReference type="Proteomes" id="UP000738126">
    <property type="component" value="Unassembled WGS sequence"/>
</dbReference>
<feature type="domain" description="Cytochrome c" evidence="10">
    <location>
        <begin position="25"/>
        <end position="106"/>
    </location>
</feature>
<dbReference type="RefSeq" id="WP_200255737.1">
    <property type="nucleotide sequence ID" value="NZ_NRSH01000002.1"/>
</dbReference>
<dbReference type="PANTHER" id="PTHR33751">
    <property type="entry name" value="CBB3-TYPE CYTOCHROME C OXIDASE SUBUNIT FIXP"/>
    <property type="match status" value="1"/>
</dbReference>
<comment type="caution">
    <text evidence="11">The sequence shown here is derived from an EMBL/GenBank/DDBJ whole genome shotgun (WGS) entry which is preliminary data.</text>
</comment>
<feature type="domain" description="Cytochrome c" evidence="10">
    <location>
        <begin position="117"/>
        <end position="208"/>
    </location>
</feature>
<comment type="subcellular location">
    <subcellularLocation>
        <location evidence="1">Periplasm</location>
    </subcellularLocation>
</comment>
<reference evidence="11 12" key="1">
    <citation type="journal article" date="2020" name="Microorganisms">
        <title>Osmotic Adaptation and Compatible Solute Biosynthesis of Phototrophic Bacteria as Revealed from Genome Analyses.</title>
        <authorList>
            <person name="Imhoff J.F."/>
            <person name="Rahn T."/>
            <person name="Kunzel S."/>
            <person name="Keller A."/>
            <person name="Neulinger S.C."/>
        </authorList>
    </citation>
    <scope>NUCLEOTIDE SEQUENCE [LARGE SCALE GENOMIC DNA]</scope>
    <source>
        <strain evidence="11 12">DSM 15116</strain>
    </source>
</reference>
<keyword evidence="7 8" id="KW-0408">Iron</keyword>
<keyword evidence="9" id="KW-0732">Signal</keyword>
<evidence type="ECO:0000256" key="1">
    <source>
        <dbReference type="ARBA" id="ARBA00004418"/>
    </source>
</evidence>
<proteinExistence type="predicted"/>
<dbReference type="InterPro" id="IPR024167">
    <property type="entry name" value="Cytochrome_c4-like"/>
</dbReference>